<dbReference type="AlphaFoldDB" id="A0AAD9WZG7"/>
<accession>A0AAD9WZG7</accession>
<comment type="caution">
    <text evidence="1">The sequence shown here is derived from an EMBL/GenBank/DDBJ whole genome shotgun (WGS) entry which is preliminary data.</text>
</comment>
<dbReference type="EMBL" id="JANJYI010000005">
    <property type="protein sequence ID" value="KAK2647865.1"/>
    <property type="molecule type" value="Genomic_DNA"/>
</dbReference>
<reference evidence="1" key="1">
    <citation type="journal article" date="2023" name="Plant J.">
        <title>Genome sequences and population genomics provide insights into the demographic history, inbreeding, and mutation load of two 'living fossil' tree species of Dipteronia.</title>
        <authorList>
            <person name="Feng Y."/>
            <person name="Comes H.P."/>
            <person name="Chen J."/>
            <person name="Zhu S."/>
            <person name="Lu R."/>
            <person name="Zhang X."/>
            <person name="Li P."/>
            <person name="Qiu J."/>
            <person name="Olsen K.M."/>
            <person name="Qiu Y."/>
        </authorList>
    </citation>
    <scope>NUCLEOTIDE SEQUENCE</scope>
    <source>
        <strain evidence="1">KIB01</strain>
    </source>
</reference>
<dbReference type="PANTHER" id="PTHR31973">
    <property type="entry name" value="POLYPROTEIN, PUTATIVE-RELATED"/>
    <property type="match status" value="1"/>
</dbReference>
<dbReference type="Proteomes" id="UP001280121">
    <property type="component" value="Unassembled WGS sequence"/>
</dbReference>
<name>A0AAD9WZG7_9ROSI</name>
<protein>
    <submittedName>
        <fullName evidence="1">Uncharacterized protein</fullName>
    </submittedName>
</protein>
<keyword evidence="2" id="KW-1185">Reference proteome</keyword>
<evidence type="ECO:0000313" key="1">
    <source>
        <dbReference type="EMBL" id="KAK2647865.1"/>
    </source>
</evidence>
<organism evidence="1 2">
    <name type="scientific">Dipteronia dyeriana</name>
    <dbReference type="NCBI Taxonomy" id="168575"/>
    <lineage>
        <taxon>Eukaryota</taxon>
        <taxon>Viridiplantae</taxon>
        <taxon>Streptophyta</taxon>
        <taxon>Embryophyta</taxon>
        <taxon>Tracheophyta</taxon>
        <taxon>Spermatophyta</taxon>
        <taxon>Magnoliopsida</taxon>
        <taxon>eudicotyledons</taxon>
        <taxon>Gunneridae</taxon>
        <taxon>Pentapetalae</taxon>
        <taxon>rosids</taxon>
        <taxon>malvids</taxon>
        <taxon>Sapindales</taxon>
        <taxon>Sapindaceae</taxon>
        <taxon>Hippocastanoideae</taxon>
        <taxon>Acereae</taxon>
        <taxon>Dipteronia</taxon>
    </lineage>
</organism>
<sequence length="115" mass="12723">MRPKDIIADMKSMYGIQIMYSKAHVTPDYALSLTYGTHEETFQVLPSFGYVLEQKNPGTITDLQCDEDGKFIYLFMSIGATLRGFRTCMRLVITIDGTSSVGMDLCKGSSTAICA</sequence>
<proteinExistence type="predicted"/>
<gene>
    <name evidence="1" type="ORF">Ddye_015354</name>
</gene>
<dbReference type="PANTHER" id="PTHR31973:SF195">
    <property type="entry name" value="MUDR FAMILY TRANSPOSASE"/>
    <property type="match status" value="1"/>
</dbReference>
<evidence type="ECO:0000313" key="2">
    <source>
        <dbReference type="Proteomes" id="UP001280121"/>
    </source>
</evidence>